<accession>A0AAE0BFE1</accession>
<gene>
    <name evidence="2" type="ORF">CYMTET_54881</name>
</gene>
<proteinExistence type="predicted"/>
<evidence type="ECO:0000256" key="1">
    <source>
        <dbReference type="SAM" id="MobiDB-lite"/>
    </source>
</evidence>
<feature type="non-terminal residue" evidence="2">
    <location>
        <position position="1"/>
    </location>
</feature>
<name>A0AAE0BFE1_9CHLO</name>
<reference evidence="2 3" key="1">
    <citation type="journal article" date="2015" name="Genome Biol. Evol.">
        <title>Comparative Genomics of a Bacterivorous Green Alga Reveals Evolutionary Causalities and Consequences of Phago-Mixotrophic Mode of Nutrition.</title>
        <authorList>
            <person name="Burns J.A."/>
            <person name="Paasch A."/>
            <person name="Narechania A."/>
            <person name="Kim E."/>
        </authorList>
    </citation>
    <scope>NUCLEOTIDE SEQUENCE [LARGE SCALE GENOMIC DNA]</scope>
    <source>
        <strain evidence="2 3">PLY_AMNH</strain>
    </source>
</reference>
<evidence type="ECO:0000313" key="3">
    <source>
        <dbReference type="Proteomes" id="UP001190700"/>
    </source>
</evidence>
<sequence length="81" mass="8805">GSFLKIFFKGSSATSMRCAAAEAAARTRVATAAKAPEPPRVGRCLRHSRTSEQSRECRDQVFLLAFIALQRPFHPAPSLAC</sequence>
<dbReference type="AlphaFoldDB" id="A0AAE0BFE1"/>
<comment type="caution">
    <text evidence="2">The sequence shown here is derived from an EMBL/GenBank/DDBJ whole genome shotgun (WGS) entry which is preliminary data.</text>
</comment>
<keyword evidence="3" id="KW-1185">Reference proteome</keyword>
<feature type="region of interest" description="Disordered" evidence="1">
    <location>
        <begin position="30"/>
        <end position="49"/>
    </location>
</feature>
<protein>
    <submittedName>
        <fullName evidence="2">Uncharacterized protein</fullName>
    </submittedName>
</protein>
<dbReference type="Proteomes" id="UP001190700">
    <property type="component" value="Unassembled WGS sequence"/>
</dbReference>
<organism evidence="2 3">
    <name type="scientific">Cymbomonas tetramitiformis</name>
    <dbReference type="NCBI Taxonomy" id="36881"/>
    <lineage>
        <taxon>Eukaryota</taxon>
        <taxon>Viridiplantae</taxon>
        <taxon>Chlorophyta</taxon>
        <taxon>Pyramimonadophyceae</taxon>
        <taxon>Pyramimonadales</taxon>
        <taxon>Pyramimonadaceae</taxon>
        <taxon>Cymbomonas</taxon>
    </lineage>
</organism>
<dbReference type="EMBL" id="LGRX02035431">
    <property type="protein sequence ID" value="KAK3234875.1"/>
    <property type="molecule type" value="Genomic_DNA"/>
</dbReference>
<evidence type="ECO:0000313" key="2">
    <source>
        <dbReference type="EMBL" id="KAK3234875.1"/>
    </source>
</evidence>